<evidence type="ECO:0000256" key="1">
    <source>
        <dbReference type="SAM" id="MobiDB-lite"/>
    </source>
</evidence>
<accession>A0AAW1TAH8</accession>
<evidence type="ECO:0000313" key="3">
    <source>
        <dbReference type="Proteomes" id="UP001485043"/>
    </source>
</evidence>
<sequence length="424" mass="44982">MVWKVYNVPASTLHDRTHQGPRQAGFKSVLTYRGDIGIPGYTGFNPSSTCIPLSVKSETTYVGRHNGNGQSRTDNMESGDPHTASMYQAEYQTPPDGSFPLASCSSGGSRPAKPQAKPGLNSLLVEQETARRMQAGGTLSQSTKRLGTGDIIGYKTQYASMADCAQLANYKANGRPEKIGTGLPTAALPPQVYASREPSSGPHLYGSAADLANATAANEGQTSGTLNRTQQTAVLGESLVVGSSGFAASSSQNIGSRTAEPTQPLAQRKASAPTERVMAPHFKARSSYAADFQTSLAGPKERRADTAEDMKAADTTLDLHRGTTRATHHVPGYGGFIPESALNKSATEQADLQGSRPDAYSPGQLLFGLDQWSRRRHPDYTGHKPQAARNITSIQPARGPTMATTSGRANFMATRRMSASSCLT</sequence>
<dbReference type="AlphaFoldDB" id="A0AAW1TAH8"/>
<dbReference type="Proteomes" id="UP001485043">
    <property type="component" value="Unassembled WGS sequence"/>
</dbReference>
<protein>
    <recommendedName>
        <fullName evidence="4">Flagellar associated protein</fullName>
    </recommendedName>
</protein>
<evidence type="ECO:0000313" key="2">
    <source>
        <dbReference type="EMBL" id="KAK9865828.1"/>
    </source>
</evidence>
<keyword evidence="3" id="KW-1185">Reference proteome</keyword>
<comment type="caution">
    <text evidence="2">The sequence shown here is derived from an EMBL/GenBank/DDBJ whole genome shotgun (WGS) entry which is preliminary data.</text>
</comment>
<feature type="compositionally biased region" description="Polar residues" evidence="1">
    <location>
        <begin position="252"/>
        <end position="265"/>
    </location>
</feature>
<reference evidence="2 3" key="1">
    <citation type="journal article" date="2024" name="Nat. Commun.">
        <title>Phylogenomics reveals the evolutionary origins of lichenization in chlorophyte algae.</title>
        <authorList>
            <person name="Puginier C."/>
            <person name="Libourel C."/>
            <person name="Otte J."/>
            <person name="Skaloud P."/>
            <person name="Haon M."/>
            <person name="Grisel S."/>
            <person name="Petersen M."/>
            <person name="Berrin J.G."/>
            <person name="Delaux P.M."/>
            <person name="Dal Grande F."/>
            <person name="Keller J."/>
        </authorList>
    </citation>
    <scope>NUCLEOTIDE SEQUENCE [LARGE SCALE GENOMIC DNA]</scope>
    <source>
        <strain evidence="2 3">SAG 2523</strain>
    </source>
</reference>
<gene>
    <name evidence="2" type="ORF">WJX84_009357</name>
</gene>
<feature type="region of interest" description="Disordered" evidence="1">
    <location>
        <begin position="247"/>
        <end position="275"/>
    </location>
</feature>
<evidence type="ECO:0008006" key="4">
    <source>
        <dbReference type="Google" id="ProtNLM"/>
    </source>
</evidence>
<proteinExistence type="predicted"/>
<dbReference type="EMBL" id="JALJOV010000214">
    <property type="protein sequence ID" value="KAK9865828.1"/>
    <property type="molecule type" value="Genomic_DNA"/>
</dbReference>
<organism evidence="2 3">
    <name type="scientific">Apatococcus fuscideae</name>
    <dbReference type="NCBI Taxonomy" id="2026836"/>
    <lineage>
        <taxon>Eukaryota</taxon>
        <taxon>Viridiplantae</taxon>
        <taxon>Chlorophyta</taxon>
        <taxon>core chlorophytes</taxon>
        <taxon>Trebouxiophyceae</taxon>
        <taxon>Chlorellales</taxon>
        <taxon>Chlorellaceae</taxon>
        <taxon>Apatococcus</taxon>
    </lineage>
</organism>
<name>A0AAW1TAH8_9CHLO</name>